<dbReference type="InterPro" id="IPR000531">
    <property type="entry name" value="Beta-barrel_TonB"/>
</dbReference>
<evidence type="ECO:0000256" key="5">
    <source>
        <dbReference type="ARBA" id="ARBA00023077"/>
    </source>
</evidence>
<dbReference type="Pfam" id="PF07715">
    <property type="entry name" value="Plug"/>
    <property type="match status" value="1"/>
</dbReference>
<proteinExistence type="inferred from homology"/>
<dbReference type="InterPro" id="IPR039426">
    <property type="entry name" value="TonB-dep_rcpt-like"/>
</dbReference>
<evidence type="ECO:0000256" key="8">
    <source>
        <dbReference type="PROSITE-ProRule" id="PRU01360"/>
    </source>
</evidence>
<evidence type="ECO:0000256" key="3">
    <source>
        <dbReference type="ARBA" id="ARBA00022452"/>
    </source>
</evidence>
<evidence type="ECO:0000256" key="2">
    <source>
        <dbReference type="ARBA" id="ARBA00022448"/>
    </source>
</evidence>
<evidence type="ECO:0000256" key="6">
    <source>
        <dbReference type="ARBA" id="ARBA00023136"/>
    </source>
</evidence>
<dbReference type="KEGG" id="mdn:JT25_001850"/>
<dbReference type="RefSeq" id="WP_062327395.1">
    <property type="nucleotide sequence ID" value="NZ_CP014476.1"/>
</dbReference>
<sequence length="669" mass="74456">MKNTLYTVWISALYLAILAETASAETDLTDLNIEELLSVKITSVSKKAQALGDAAAAVFVISNDDIKRAGATNIPDALRLAPGIDVGRIDANKWAVSSRGFNGRFSNKLLVLIDGRNIYTPAFSGVYWEMQDVMLEDVERIEVIRGSGAALWGANAVNGVINIITKHSADTQGGLLSAGGGSEERGFGSFRYGGKLSENTSGRGYVKGFERDALSRPAGQPAGDAWSKMQGGFRIDSDWSAADSATVQGDVYHSNLNQQIGLASLTAPYRETIADQVQATGGNLLGRLQHRISDTSNYALQLYFDSYDRRESFIEEERYTGDADFQHRFALNDWNEIIWGAGYRYTYTKENQVKQSIANFTPPQRGESYFSTFLQDQLTLVDEQLWLTLGSKLEHNDYTGIEVQPTARLLWGPAPNHRLWAAVSRGVRIPSRVDAHMELIGQVVPPLTSPNSTPLPLALAVTGSNAYQAEEVLAYETGYRYTPSNTFSLDVSLFYNDYKNLRSYTAGNIDTTNLPFFIKQPFIIDNSGNGKTYGIETSAVWKMLDWWRWDLSYSVLKTELSSNPYYQEAVSPQHKTSLRAMLNPIPDITLDAWLRYMDNASAFTLSGPAYIKAYTTLDLRLAWKLNQAVELSLVGQNLLDNQHLEYIQETFTQATEVQRGVYGKVVWEF</sequence>
<dbReference type="AlphaFoldDB" id="A0A140E4B5"/>
<dbReference type="Pfam" id="PF00593">
    <property type="entry name" value="TonB_dep_Rec_b-barrel"/>
    <property type="match status" value="1"/>
</dbReference>
<keyword evidence="10" id="KW-0732">Signal</keyword>
<dbReference type="InterPro" id="IPR036942">
    <property type="entry name" value="Beta-barrel_TonB_sf"/>
</dbReference>
<name>A0A140E4B5_9GAMM</name>
<keyword evidence="6 8" id="KW-0472">Membrane</keyword>
<dbReference type="PANTHER" id="PTHR30069">
    <property type="entry name" value="TONB-DEPENDENT OUTER MEMBRANE RECEPTOR"/>
    <property type="match status" value="1"/>
</dbReference>
<dbReference type="InterPro" id="IPR037066">
    <property type="entry name" value="Plug_dom_sf"/>
</dbReference>
<keyword evidence="13" id="KW-0675">Receptor</keyword>
<reference evidence="13 14" key="1">
    <citation type="journal article" date="2015" name="Environ. Microbiol.">
        <title>Methane oxidation coupled to nitrate reduction under hypoxia by the Gammaproteobacterium Methylomonas denitrificans, sp. nov. type strain FJG1.</title>
        <authorList>
            <person name="Kits K.D."/>
            <person name="Klotz M.G."/>
            <person name="Stein L.Y."/>
        </authorList>
    </citation>
    <scope>NUCLEOTIDE SEQUENCE [LARGE SCALE GENOMIC DNA]</scope>
    <source>
        <strain evidence="13 14">FJG1</strain>
    </source>
</reference>
<evidence type="ECO:0000256" key="1">
    <source>
        <dbReference type="ARBA" id="ARBA00004571"/>
    </source>
</evidence>
<dbReference type="CDD" id="cd01347">
    <property type="entry name" value="ligand_gated_channel"/>
    <property type="match status" value="1"/>
</dbReference>
<feature type="chain" id="PRO_5007302167" evidence="10">
    <location>
        <begin position="25"/>
        <end position="669"/>
    </location>
</feature>
<organism evidence="13 14">
    <name type="scientific">Methylomonas denitrificans</name>
    <dbReference type="NCBI Taxonomy" id="1538553"/>
    <lineage>
        <taxon>Bacteria</taxon>
        <taxon>Pseudomonadati</taxon>
        <taxon>Pseudomonadota</taxon>
        <taxon>Gammaproteobacteria</taxon>
        <taxon>Methylococcales</taxon>
        <taxon>Methylococcaceae</taxon>
        <taxon>Methylomonas</taxon>
    </lineage>
</organism>
<dbReference type="EMBL" id="CP014476">
    <property type="protein sequence ID" value="AMK75239.1"/>
    <property type="molecule type" value="Genomic_DNA"/>
</dbReference>
<keyword evidence="5 9" id="KW-0798">TonB box</keyword>
<evidence type="ECO:0000256" key="7">
    <source>
        <dbReference type="ARBA" id="ARBA00023237"/>
    </source>
</evidence>
<comment type="similarity">
    <text evidence="8 9">Belongs to the TonB-dependent receptor family.</text>
</comment>
<keyword evidence="7 8" id="KW-0998">Cell outer membrane</keyword>
<accession>A0A140E4B5</accession>
<keyword evidence="3 8" id="KW-1134">Transmembrane beta strand</keyword>
<dbReference type="PANTHER" id="PTHR30069:SF27">
    <property type="entry name" value="BLL4766 PROTEIN"/>
    <property type="match status" value="1"/>
</dbReference>
<dbReference type="Gene3D" id="2.170.130.10">
    <property type="entry name" value="TonB-dependent receptor, plug domain"/>
    <property type="match status" value="1"/>
</dbReference>
<dbReference type="InterPro" id="IPR012910">
    <property type="entry name" value="Plug_dom"/>
</dbReference>
<dbReference type="Gene3D" id="2.40.170.20">
    <property type="entry name" value="TonB-dependent receptor, beta-barrel domain"/>
    <property type="match status" value="1"/>
</dbReference>
<evidence type="ECO:0000256" key="9">
    <source>
        <dbReference type="RuleBase" id="RU003357"/>
    </source>
</evidence>
<feature type="signal peptide" evidence="10">
    <location>
        <begin position="1"/>
        <end position="24"/>
    </location>
</feature>
<feature type="domain" description="TonB-dependent receptor plug" evidence="12">
    <location>
        <begin position="53"/>
        <end position="160"/>
    </location>
</feature>
<dbReference type="SUPFAM" id="SSF56935">
    <property type="entry name" value="Porins"/>
    <property type="match status" value="1"/>
</dbReference>
<dbReference type="GO" id="GO:0009279">
    <property type="term" value="C:cell outer membrane"/>
    <property type="evidence" value="ECO:0007669"/>
    <property type="project" value="UniProtKB-SubCell"/>
</dbReference>
<dbReference type="PROSITE" id="PS52016">
    <property type="entry name" value="TONB_DEPENDENT_REC_3"/>
    <property type="match status" value="1"/>
</dbReference>
<protein>
    <submittedName>
        <fullName evidence="13">TonB-dependent receptor</fullName>
    </submittedName>
</protein>
<keyword evidence="2 8" id="KW-0813">Transport</keyword>
<feature type="domain" description="TonB-dependent receptor-like beta-barrel" evidence="11">
    <location>
        <begin position="223"/>
        <end position="638"/>
    </location>
</feature>
<dbReference type="OrthoDB" id="9758929at2"/>
<keyword evidence="14" id="KW-1185">Reference proteome</keyword>
<evidence type="ECO:0000313" key="13">
    <source>
        <dbReference type="EMBL" id="AMK75239.1"/>
    </source>
</evidence>
<dbReference type="Proteomes" id="UP000030512">
    <property type="component" value="Chromosome"/>
</dbReference>
<evidence type="ECO:0000313" key="14">
    <source>
        <dbReference type="Proteomes" id="UP000030512"/>
    </source>
</evidence>
<evidence type="ECO:0000256" key="4">
    <source>
        <dbReference type="ARBA" id="ARBA00022692"/>
    </source>
</evidence>
<dbReference type="GO" id="GO:0015344">
    <property type="term" value="F:siderophore uptake transmembrane transporter activity"/>
    <property type="evidence" value="ECO:0007669"/>
    <property type="project" value="TreeGrafter"/>
</dbReference>
<dbReference type="STRING" id="1538553.JT25_001850"/>
<comment type="subcellular location">
    <subcellularLocation>
        <location evidence="1 8">Cell outer membrane</location>
        <topology evidence="1 8">Multi-pass membrane protein</topology>
    </subcellularLocation>
</comment>
<evidence type="ECO:0000256" key="10">
    <source>
        <dbReference type="SAM" id="SignalP"/>
    </source>
</evidence>
<keyword evidence="4 8" id="KW-0812">Transmembrane</keyword>
<evidence type="ECO:0000259" key="12">
    <source>
        <dbReference type="Pfam" id="PF07715"/>
    </source>
</evidence>
<evidence type="ECO:0000259" key="11">
    <source>
        <dbReference type="Pfam" id="PF00593"/>
    </source>
</evidence>
<gene>
    <name evidence="13" type="ORF">JT25_001850</name>
</gene>
<dbReference type="GO" id="GO:0044718">
    <property type="term" value="P:siderophore transmembrane transport"/>
    <property type="evidence" value="ECO:0007669"/>
    <property type="project" value="TreeGrafter"/>
</dbReference>